<evidence type="ECO:0000256" key="1">
    <source>
        <dbReference type="ARBA" id="ARBA00008563"/>
    </source>
</evidence>
<dbReference type="InterPro" id="IPR001787">
    <property type="entry name" value="Ribosomal_bL21"/>
</dbReference>
<evidence type="ECO:0000256" key="3">
    <source>
        <dbReference type="ARBA" id="ARBA00022884"/>
    </source>
</evidence>
<comment type="caution">
    <text evidence="8">The sequence shown here is derived from an EMBL/GenBank/DDBJ whole genome shotgun (WGS) entry which is preliminary data.</text>
</comment>
<dbReference type="HAMAP" id="MF_01363">
    <property type="entry name" value="Ribosomal_bL21"/>
    <property type="match status" value="1"/>
</dbReference>
<name>A0A017RUX1_9CLOT</name>
<dbReference type="SUPFAM" id="SSF141091">
    <property type="entry name" value="L21p-like"/>
    <property type="match status" value="1"/>
</dbReference>
<evidence type="ECO:0000313" key="8">
    <source>
        <dbReference type="EMBL" id="EYE88472.1"/>
    </source>
</evidence>
<dbReference type="InterPro" id="IPR028909">
    <property type="entry name" value="bL21-like"/>
</dbReference>
<dbReference type="STRING" id="1403537.Q428_07770"/>
<evidence type="ECO:0000313" key="9">
    <source>
        <dbReference type="Proteomes" id="UP000019681"/>
    </source>
</evidence>
<protein>
    <recommendedName>
        <fullName evidence="6">Large ribosomal subunit protein bL21</fullName>
    </recommendedName>
</protein>
<dbReference type="InterPro" id="IPR036164">
    <property type="entry name" value="bL21-like_sf"/>
</dbReference>
<accession>A0A017RUX1</accession>
<organism evidence="8 9">
    <name type="scientific">Fervidicella metallireducens AeB</name>
    <dbReference type="NCBI Taxonomy" id="1403537"/>
    <lineage>
        <taxon>Bacteria</taxon>
        <taxon>Bacillati</taxon>
        <taxon>Bacillota</taxon>
        <taxon>Clostridia</taxon>
        <taxon>Eubacteriales</taxon>
        <taxon>Clostridiaceae</taxon>
        <taxon>Fervidicella</taxon>
    </lineage>
</organism>
<dbReference type="Proteomes" id="UP000019681">
    <property type="component" value="Unassembled WGS sequence"/>
</dbReference>
<dbReference type="PANTHER" id="PTHR21349:SF0">
    <property type="entry name" value="LARGE RIBOSOMAL SUBUNIT PROTEIN BL21M"/>
    <property type="match status" value="1"/>
</dbReference>
<comment type="similarity">
    <text evidence="1 6 7">Belongs to the bacterial ribosomal protein bL21 family.</text>
</comment>
<dbReference type="GO" id="GO:0003735">
    <property type="term" value="F:structural constituent of ribosome"/>
    <property type="evidence" value="ECO:0007669"/>
    <property type="project" value="InterPro"/>
</dbReference>
<keyword evidence="9" id="KW-1185">Reference proteome</keyword>
<dbReference type="PANTHER" id="PTHR21349">
    <property type="entry name" value="50S RIBOSOMAL PROTEIN L21"/>
    <property type="match status" value="1"/>
</dbReference>
<evidence type="ECO:0000256" key="6">
    <source>
        <dbReference type="HAMAP-Rule" id="MF_01363"/>
    </source>
</evidence>
<proteinExistence type="inferred from homology"/>
<dbReference type="GO" id="GO:0005840">
    <property type="term" value="C:ribosome"/>
    <property type="evidence" value="ECO:0007669"/>
    <property type="project" value="UniProtKB-KW"/>
</dbReference>
<dbReference type="InterPro" id="IPR018258">
    <property type="entry name" value="Ribosomal_bL21_CS"/>
</dbReference>
<evidence type="ECO:0000256" key="7">
    <source>
        <dbReference type="RuleBase" id="RU000562"/>
    </source>
</evidence>
<dbReference type="GO" id="GO:1990904">
    <property type="term" value="C:ribonucleoprotein complex"/>
    <property type="evidence" value="ECO:0007669"/>
    <property type="project" value="UniProtKB-KW"/>
</dbReference>
<keyword evidence="3 6" id="KW-0694">RNA-binding</keyword>
<reference evidence="8 9" key="1">
    <citation type="journal article" date="2014" name="Genome Announc.">
        <title>Draft Genome Sequence of Fervidicella metallireducens Strain AeBT, an Iron-Reducing Thermoanaerobe from the Great Artesian Basin.</title>
        <authorList>
            <person name="Patel B.K."/>
        </authorList>
    </citation>
    <scope>NUCLEOTIDE SEQUENCE [LARGE SCALE GENOMIC DNA]</scope>
    <source>
        <strain evidence="8 9">AeB</strain>
    </source>
</reference>
<evidence type="ECO:0000256" key="2">
    <source>
        <dbReference type="ARBA" id="ARBA00022730"/>
    </source>
</evidence>
<dbReference type="Pfam" id="PF00829">
    <property type="entry name" value="Ribosomal_L21p"/>
    <property type="match status" value="1"/>
</dbReference>
<dbReference type="GO" id="GO:0006412">
    <property type="term" value="P:translation"/>
    <property type="evidence" value="ECO:0007669"/>
    <property type="project" value="UniProtKB-UniRule"/>
</dbReference>
<keyword evidence="5 6" id="KW-0687">Ribonucleoprotein</keyword>
<dbReference type="EMBL" id="AZQP01000020">
    <property type="protein sequence ID" value="EYE88472.1"/>
    <property type="molecule type" value="Genomic_DNA"/>
</dbReference>
<dbReference type="OrthoDB" id="9813334at2"/>
<dbReference type="PROSITE" id="PS01169">
    <property type="entry name" value="RIBOSOMAL_L21"/>
    <property type="match status" value="1"/>
</dbReference>
<keyword evidence="2 6" id="KW-0699">rRNA-binding</keyword>
<evidence type="ECO:0000256" key="4">
    <source>
        <dbReference type="ARBA" id="ARBA00022980"/>
    </source>
</evidence>
<dbReference type="RefSeq" id="WP_035379663.1">
    <property type="nucleotide sequence ID" value="NZ_AZQP01000020.1"/>
</dbReference>
<comment type="subunit">
    <text evidence="6">Part of the 50S ribosomal subunit. Contacts protein L20.</text>
</comment>
<dbReference type="NCBIfam" id="TIGR00061">
    <property type="entry name" value="L21"/>
    <property type="match status" value="1"/>
</dbReference>
<dbReference type="AlphaFoldDB" id="A0A017RUX1"/>
<sequence>MYAIIATGGKQYKVQEGDILFVEKLAAEVDSEVELNDVLAVSKDGKLTIGSPVVEGAKVVARVVKHGKAKKIIVFKFKKKKDYRRKQGHRQPYTQIKIEKIEA</sequence>
<gene>
    <name evidence="6" type="primary">rplU</name>
    <name evidence="8" type="ORF">Q428_07770</name>
</gene>
<comment type="function">
    <text evidence="6 7">This protein binds to 23S rRNA in the presence of protein L20.</text>
</comment>
<evidence type="ECO:0000256" key="5">
    <source>
        <dbReference type="ARBA" id="ARBA00023274"/>
    </source>
</evidence>
<dbReference type="GO" id="GO:0005737">
    <property type="term" value="C:cytoplasm"/>
    <property type="evidence" value="ECO:0007669"/>
    <property type="project" value="UniProtKB-ARBA"/>
</dbReference>
<keyword evidence="4 6" id="KW-0689">Ribosomal protein</keyword>
<dbReference type="GO" id="GO:0019843">
    <property type="term" value="F:rRNA binding"/>
    <property type="evidence" value="ECO:0007669"/>
    <property type="project" value="UniProtKB-UniRule"/>
</dbReference>